<proteinExistence type="predicted"/>
<sequence length="232" mass="25066">MALIIVSAVDAKRVMFPKRAGFGPSRMPSACAAQRRGRTVSQTPPCGRRVRIICGSGVRFGTGSKRKRASRVDRMITASCRAKLATMQMHGPAPIAVGRVRETIGVKGVRVATAGGTVAPRSPRFLCRTLLHDGWSHRVGSWFMANIRPPIWMKKPPFAKPVAAPGPHNSTCHGTGVIGTDKAETAGQGVQEEETGRGLRDGWESGGVAPARPWWRDPWLSASDMGFRSMTR</sequence>
<name>A0A447ITM3_9RHOB</name>
<organism evidence="2 3">
    <name type="scientific">Paracoccus haematequi</name>
    <dbReference type="NCBI Taxonomy" id="2491866"/>
    <lineage>
        <taxon>Bacteria</taxon>
        <taxon>Pseudomonadati</taxon>
        <taxon>Pseudomonadota</taxon>
        <taxon>Alphaproteobacteria</taxon>
        <taxon>Rhodobacterales</taxon>
        <taxon>Paracoccaceae</taxon>
        <taxon>Paracoccus</taxon>
    </lineage>
</organism>
<evidence type="ECO:0000313" key="2">
    <source>
        <dbReference type="EMBL" id="VDS10875.1"/>
    </source>
</evidence>
<reference evidence="2 3" key="1">
    <citation type="submission" date="2018-12" db="EMBL/GenBank/DDBJ databases">
        <authorList>
            <person name="Criscuolo A."/>
        </authorList>
    </citation>
    <scope>NUCLEOTIDE SEQUENCE [LARGE SCALE GENOMIC DNA]</scope>
    <source>
        <strain evidence="2">ACIP1116241</strain>
    </source>
</reference>
<keyword evidence="3" id="KW-1185">Reference proteome</keyword>
<feature type="compositionally biased region" description="Basic and acidic residues" evidence="1">
    <location>
        <begin position="194"/>
        <end position="203"/>
    </location>
</feature>
<accession>A0A447ITM3</accession>
<dbReference type="Proteomes" id="UP000270743">
    <property type="component" value="Unassembled WGS sequence"/>
</dbReference>
<dbReference type="AlphaFoldDB" id="A0A447ITM3"/>
<gene>
    <name evidence="2" type="ORF">PARHAE_04094</name>
</gene>
<protein>
    <submittedName>
        <fullName evidence="2">Uncharacterized protein</fullName>
    </submittedName>
</protein>
<feature type="region of interest" description="Disordered" evidence="1">
    <location>
        <begin position="185"/>
        <end position="205"/>
    </location>
</feature>
<dbReference type="EMBL" id="UZWE01000098">
    <property type="protein sequence ID" value="VDS10875.1"/>
    <property type="molecule type" value="Genomic_DNA"/>
</dbReference>
<evidence type="ECO:0000313" key="3">
    <source>
        <dbReference type="Proteomes" id="UP000270743"/>
    </source>
</evidence>
<evidence type="ECO:0000256" key="1">
    <source>
        <dbReference type="SAM" id="MobiDB-lite"/>
    </source>
</evidence>